<dbReference type="Proteomes" id="UP000192491">
    <property type="component" value="Unassembled WGS sequence"/>
</dbReference>
<evidence type="ECO:0000313" key="2">
    <source>
        <dbReference type="EMBL" id="OQX07773.1"/>
    </source>
</evidence>
<dbReference type="AlphaFoldDB" id="A0A1Y1QKE0"/>
<keyword evidence="1" id="KW-0732">Signal</keyword>
<reference evidence="2 3" key="1">
    <citation type="submission" date="2017-01" db="EMBL/GenBank/DDBJ databases">
        <title>Novel large sulfur bacteria in the metagenomes of groundwater-fed chemosynthetic microbial mats in the Lake Huron basin.</title>
        <authorList>
            <person name="Sharrar A.M."/>
            <person name="Flood B.E."/>
            <person name="Bailey J.V."/>
            <person name="Jones D.S."/>
            <person name="Biddanda B."/>
            <person name="Ruberg S.A."/>
            <person name="Marcus D.N."/>
            <person name="Dick G.J."/>
        </authorList>
    </citation>
    <scope>NUCLEOTIDE SEQUENCE [LARGE SCALE GENOMIC DNA]</scope>
    <source>
        <strain evidence="2">A8</strain>
    </source>
</reference>
<feature type="chain" id="PRO_5012824385" description="Lipoprotein" evidence="1">
    <location>
        <begin position="27"/>
        <end position="271"/>
    </location>
</feature>
<evidence type="ECO:0000313" key="3">
    <source>
        <dbReference type="Proteomes" id="UP000192491"/>
    </source>
</evidence>
<gene>
    <name evidence="2" type="ORF">BWK73_27130</name>
</gene>
<accession>A0A1Y1QKE0</accession>
<organism evidence="2 3">
    <name type="scientific">Thiothrix lacustris</name>
    <dbReference type="NCBI Taxonomy" id="525917"/>
    <lineage>
        <taxon>Bacteria</taxon>
        <taxon>Pseudomonadati</taxon>
        <taxon>Pseudomonadota</taxon>
        <taxon>Gammaproteobacteria</taxon>
        <taxon>Thiotrichales</taxon>
        <taxon>Thiotrichaceae</taxon>
        <taxon>Thiothrix</taxon>
    </lineage>
</organism>
<dbReference type="EMBL" id="MTEJ01000197">
    <property type="protein sequence ID" value="OQX07773.1"/>
    <property type="molecule type" value="Genomic_DNA"/>
</dbReference>
<dbReference type="PROSITE" id="PS51257">
    <property type="entry name" value="PROKAR_LIPOPROTEIN"/>
    <property type="match status" value="1"/>
</dbReference>
<evidence type="ECO:0008006" key="4">
    <source>
        <dbReference type="Google" id="ProtNLM"/>
    </source>
</evidence>
<protein>
    <recommendedName>
        <fullName evidence="4">Lipoprotein</fullName>
    </recommendedName>
</protein>
<evidence type="ECO:0000256" key="1">
    <source>
        <dbReference type="SAM" id="SignalP"/>
    </source>
</evidence>
<name>A0A1Y1QKE0_9GAMM</name>
<comment type="caution">
    <text evidence="2">The sequence shown here is derived from an EMBL/GenBank/DDBJ whole genome shotgun (WGS) entry which is preliminary data.</text>
</comment>
<proteinExistence type="predicted"/>
<feature type="signal peptide" evidence="1">
    <location>
        <begin position="1"/>
        <end position="26"/>
    </location>
</feature>
<sequence length="271" mass="30055">MLKYLAHIRWVSACSLLLLLAGCDNAPENPTMSTAPTVTVLETYIQALELENETLNTRFGKLQITHSQPELPPDSLLLDDKQIFQQEGFYLSLHYYIKQNNRDAVLFGTNCGGTACPQNQFHFLLLDKDAEPTIVSHADFNAVPEDITVNVDGERLLLDLGFQAGKHKNAVLQGNQLGIEWETVPKSFVGEENCRWLYEEALGACKEHQETDNNCADPPASFPGYLTRGVAAVSEHPGFVGESFARRCKIACESAKIVDYPTFAKEVCSKS</sequence>